<feature type="region of interest" description="Disordered" evidence="1">
    <location>
        <begin position="622"/>
        <end position="652"/>
    </location>
</feature>
<feature type="compositionally biased region" description="Low complexity" evidence="1">
    <location>
        <begin position="638"/>
        <end position="651"/>
    </location>
</feature>
<evidence type="ECO:0000313" key="2">
    <source>
        <dbReference type="EnsemblPlants" id="TraesCS3D02G003400.1.cds1"/>
    </source>
</evidence>
<dbReference type="Gramene" id="TraesCS3D02G003400.1">
    <property type="protein sequence ID" value="TraesCS3D02G003400.1.cds1"/>
    <property type="gene ID" value="TraesCS3D02G003400"/>
</dbReference>
<evidence type="ECO:0000256" key="1">
    <source>
        <dbReference type="SAM" id="MobiDB-lite"/>
    </source>
</evidence>
<organism evidence="2">
    <name type="scientific">Triticum aestivum</name>
    <name type="common">Wheat</name>
    <dbReference type="NCBI Taxonomy" id="4565"/>
    <lineage>
        <taxon>Eukaryota</taxon>
        <taxon>Viridiplantae</taxon>
        <taxon>Streptophyta</taxon>
        <taxon>Embryophyta</taxon>
        <taxon>Tracheophyta</taxon>
        <taxon>Spermatophyta</taxon>
        <taxon>Magnoliopsida</taxon>
        <taxon>Liliopsida</taxon>
        <taxon>Poales</taxon>
        <taxon>Poaceae</taxon>
        <taxon>BOP clade</taxon>
        <taxon>Pooideae</taxon>
        <taxon>Triticodae</taxon>
        <taxon>Triticeae</taxon>
        <taxon>Triticinae</taxon>
        <taxon>Triticum</taxon>
    </lineage>
</organism>
<reference evidence="2" key="1">
    <citation type="submission" date="2018-08" db="EMBL/GenBank/DDBJ databases">
        <authorList>
            <person name="Rossello M."/>
        </authorList>
    </citation>
    <scope>NUCLEOTIDE SEQUENCE [LARGE SCALE GENOMIC DNA]</scope>
    <source>
        <strain evidence="2">cv. Chinese Spring</strain>
    </source>
</reference>
<dbReference type="OrthoDB" id="693750at2759"/>
<dbReference type="STRING" id="4565.A0A3B6GNN5"/>
<dbReference type="Proteomes" id="UP000019116">
    <property type="component" value="Chromosome 3D"/>
</dbReference>
<dbReference type="AlphaFoldDB" id="A0A3B6GNN5"/>
<dbReference type="InterPro" id="IPR053253">
    <property type="entry name" value="Sex_diff_modulator"/>
</dbReference>
<proteinExistence type="predicted"/>
<accession>A0A3B6GNN5</accession>
<feature type="region of interest" description="Disordered" evidence="1">
    <location>
        <begin position="246"/>
        <end position="273"/>
    </location>
</feature>
<dbReference type="EnsemblPlants" id="TraesCS3D02G003400.1">
    <property type="protein sequence ID" value="TraesCS3D02G003400.1.cds1"/>
    <property type="gene ID" value="TraesCS3D02G003400"/>
</dbReference>
<dbReference type="Gramene" id="TraesRN3D0100015200.1">
    <property type="protein sequence ID" value="TraesRN3D0100015200.1"/>
    <property type="gene ID" value="TraesRN3D0100015200"/>
</dbReference>
<dbReference type="PANTHER" id="PTHR33087:SF42">
    <property type="entry name" value="DUF4283 DOMAIN-CONTAINING PROTEIN"/>
    <property type="match status" value="1"/>
</dbReference>
<dbReference type="Gramene" id="TraesROB_scaffold_055626_01G000100.1">
    <property type="protein sequence ID" value="TraesROB_scaffold_055626_01G000100.1"/>
    <property type="gene ID" value="TraesROB_scaffold_055626_01G000100"/>
</dbReference>
<evidence type="ECO:0008006" key="4">
    <source>
        <dbReference type="Google" id="ProtNLM"/>
    </source>
</evidence>
<evidence type="ECO:0000313" key="3">
    <source>
        <dbReference type="Proteomes" id="UP000019116"/>
    </source>
</evidence>
<feature type="region of interest" description="Disordered" evidence="1">
    <location>
        <begin position="286"/>
        <end position="305"/>
    </location>
</feature>
<feature type="compositionally biased region" description="Basic and acidic residues" evidence="1">
    <location>
        <begin position="1"/>
        <end position="10"/>
    </location>
</feature>
<feature type="region of interest" description="Disordered" evidence="1">
    <location>
        <begin position="1"/>
        <end position="24"/>
    </location>
</feature>
<dbReference type="Gramene" id="TraesCS3D03G0014000.1">
    <property type="protein sequence ID" value="TraesCS3D03G0014000.1.CDS1"/>
    <property type="gene ID" value="TraesCS3D03G0014000"/>
</dbReference>
<keyword evidence="3" id="KW-1185">Reference proteome</keyword>
<dbReference type="PANTHER" id="PTHR33087">
    <property type="entry name" value="OS07G0539200 PROTEIN"/>
    <property type="match status" value="1"/>
</dbReference>
<reference evidence="2" key="2">
    <citation type="submission" date="2018-10" db="UniProtKB">
        <authorList>
            <consortium name="EnsemblPlants"/>
        </authorList>
    </citation>
    <scope>IDENTIFICATION</scope>
</reference>
<sequence length="665" mass="71119">MGGRPMEPRQDAPPALSSPVAPGSPPMMSAAMPLARAEVCIVLRSAGMADLERRLPLAVVAYVGGARPPVSCVDAAIAISEQLEIPRHRFSMHKFHPEDFLVVFASHDLRNRALGVPFIEHPRFKLFTKPWLRQAQAQSKLMRVQVDLMIEGVPSHAWSRETASELLGSSCLIESLAPETANREDLSLFKLRAWCVDPDDIPACRRLWVPEPDEILVNPAARVSSFRQLLEYPTLIHIGRLRDHSPPELWRRSPSSDGGSGQSGLPESSNGSFQGEWRVLPWTRGVRDGRDAGRRSPSHVGGGGQVRSYRQALEGSVCPLAWRIPPMETGQASAVEVTGLARHSPQGVRAPRVVAIQSAVVPRSCQVLTAGELVTPTPPDKAVDGANPQEMETIQMLVTPVLADKSAEKDSVLEKDLDAIGQADPPLVTAPMVEPSAGTLQRGGLERPMASDPHAQDLPLAMIATDPVRPEVPCGLHSEETTQARVPQIIAERCAVIVVPQGILEEMGPAAGLSLAAGWAPVAELLAPTTAEPTANIPASETVLGGPGLHGSSDVTTSHADYVRTLPAFGTPSPIPAVDPSVELARLSSKEALALGNIKTFCAGLLKKLAPPLLKEIEMANGVRPGQDPFTPQRNTRSLSSTSRSPKASAAETVFSKPSVLCRMS</sequence>
<name>A0A3B6GNN5_WHEAT</name>
<protein>
    <recommendedName>
        <fullName evidence="4">DUF4283 domain-containing protein</fullName>
    </recommendedName>
</protein>